<dbReference type="Pfam" id="PF07883">
    <property type="entry name" value="Cupin_2"/>
    <property type="match status" value="1"/>
</dbReference>
<dbReference type="EMBL" id="UFQQ01000017">
    <property type="protein sequence ID" value="SSW92143.1"/>
    <property type="molecule type" value="Genomic_DNA"/>
</dbReference>
<dbReference type="AlphaFoldDB" id="A0A336JTW2"/>
<accession>A0A336JTW2</accession>
<evidence type="ECO:0000313" key="5">
    <source>
        <dbReference type="Proteomes" id="UP000256343"/>
    </source>
</evidence>
<dbReference type="RefSeq" id="WP_013504044.1">
    <property type="nucleotide sequence ID" value="NZ_QRDT01000017.1"/>
</dbReference>
<keyword evidence="5" id="KW-1185">Reference proteome</keyword>
<dbReference type="SUPFAM" id="SSF51182">
    <property type="entry name" value="RmlC-like cupins"/>
    <property type="match status" value="1"/>
</dbReference>
<gene>
    <name evidence="2" type="ORF">BJ125_1172</name>
    <name evidence="3" type="ORF">SAMN05892882_1172</name>
</gene>
<dbReference type="InterPro" id="IPR013096">
    <property type="entry name" value="Cupin_2"/>
</dbReference>
<evidence type="ECO:0000313" key="3">
    <source>
        <dbReference type="EMBL" id="SSW92143.1"/>
    </source>
</evidence>
<dbReference type="Proteomes" id="UP000256343">
    <property type="component" value="Unassembled WGS sequence"/>
</dbReference>
<dbReference type="InterPro" id="IPR011051">
    <property type="entry name" value="RmlC_Cupin_sf"/>
</dbReference>
<sequence>MTVAAKSEIQIDNAEVRVTEWRLPPGSATGHHTHGMDYVVVPMADGEMTIVAPDGTRSIAQLKAGRSYARKAGVEHDVRNESAAEIVFLEIELKA</sequence>
<dbReference type="Gene3D" id="2.60.120.10">
    <property type="entry name" value="Jelly Rolls"/>
    <property type="match status" value="1"/>
</dbReference>
<dbReference type="OrthoDB" id="9800684at2"/>
<organism evidence="3 4">
    <name type="scientific">Rhodopseudomonas pentothenatexigens</name>
    <dbReference type="NCBI Taxonomy" id="999699"/>
    <lineage>
        <taxon>Bacteria</taxon>
        <taxon>Pseudomonadati</taxon>
        <taxon>Pseudomonadota</taxon>
        <taxon>Alphaproteobacteria</taxon>
        <taxon>Hyphomicrobiales</taxon>
        <taxon>Nitrobacteraceae</taxon>
        <taxon>Rhodopseudomonas</taxon>
    </lineage>
</organism>
<dbReference type="CDD" id="cd06982">
    <property type="entry name" value="cupin_BauB-like"/>
    <property type="match status" value="1"/>
</dbReference>
<protein>
    <recommendedName>
        <fullName evidence="1">Cupin type-2 domain-containing protein</fullName>
    </recommendedName>
</protein>
<reference evidence="2 5" key="2">
    <citation type="submission" date="2018-07" db="EMBL/GenBank/DDBJ databases">
        <title>Genomic Encyclopedia of Archaeal and Bacterial Type Strains, Phase II (KMG-II): from individual species to whole genera.</title>
        <authorList>
            <person name="Goeker M."/>
        </authorList>
    </citation>
    <scope>NUCLEOTIDE SEQUENCE [LARGE SCALE GENOMIC DNA]</scope>
    <source>
        <strain evidence="2 5">JA575</strain>
    </source>
</reference>
<reference evidence="3 4" key="1">
    <citation type="submission" date="2017-08" db="EMBL/GenBank/DDBJ databases">
        <authorList>
            <person name="de Groot N.N."/>
        </authorList>
    </citation>
    <scope>NUCLEOTIDE SEQUENCE [LARGE SCALE GENOMIC DNA]</scope>
    <source>
        <strain evidence="3 4">JA575</strain>
    </source>
</reference>
<evidence type="ECO:0000313" key="4">
    <source>
        <dbReference type="Proteomes" id="UP000252631"/>
    </source>
</evidence>
<name>A0A336JTW2_9BRAD</name>
<dbReference type="InterPro" id="IPR014710">
    <property type="entry name" value="RmlC-like_jellyroll"/>
</dbReference>
<evidence type="ECO:0000313" key="2">
    <source>
        <dbReference type="EMBL" id="RED30274.1"/>
    </source>
</evidence>
<feature type="domain" description="Cupin type-2" evidence="1">
    <location>
        <begin position="20"/>
        <end position="91"/>
    </location>
</feature>
<dbReference type="EMBL" id="QRDT01000017">
    <property type="protein sequence ID" value="RED30274.1"/>
    <property type="molecule type" value="Genomic_DNA"/>
</dbReference>
<evidence type="ECO:0000259" key="1">
    <source>
        <dbReference type="Pfam" id="PF07883"/>
    </source>
</evidence>
<dbReference type="Proteomes" id="UP000252631">
    <property type="component" value="Unassembled WGS sequence"/>
</dbReference>
<proteinExistence type="predicted"/>